<accession>A0A6I5ZPF1</accession>
<dbReference type="HAMAP" id="MF_00265">
    <property type="entry name" value="VapC_Nob1"/>
    <property type="match status" value="1"/>
</dbReference>
<dbReference type="Pfam" id="PF01850">
    <property type="entry name" value="PIN"/>
    <property type="match status" value="1"/>
</dbReference>
<feature type="binding site" evidence="5">
    <location>
        <position position="7"/>
    </location>
    <ligand>
        <name>Mg(2+)</name>
        <dbReference type="ChEBI" id="CHEBI:18420"/>
    </ligand>
</feature>
<evidence type="ECO:0000313" key="8">
    <source>
        <dbReference type="Proteomes" id="UP000425916"/>
    </source>
</evidence>
<gene>
    <name evidence="7" type="primary">vapC_2</name>
    <name evidence="5" type="synonym">vapC</name>
    <name evidence="7" type="ORF">MGLY_09890</name>
</gene>
<reference evidence="7 8" key="1">
    <citation type="submission" date="2019-11" db="EMBL/GenBank/DDBJ databases">
        <title>Genome sequence of Moorella glycerini DSM11254.</title>
        <authorList>
            <person name="Poehlein A."/>
            <person name="Boeer T."/>
            <person name="Daniel R."/>
        </authorList>
    </citation>
    <scope>NUCLEOTIDE SEQUENCE [LARGE SCALE GENOMIC DNA]</scope>
    <source>
        <strain evidence="7 8">DSM 11254</strain>
    </source>
</reference>
<dbReference type="InterPro" id="IPR002716">
    <property type="entry name" value="PIN_dom"/>
</dbReference>
<comment type="similarity">
    <text evidence="5">Belongs to the PINc/VapC protein family.</text>
</comment>
<feature type="binding site" evidence="5">
    <location>
        <position position="99"/>
    </location>
    <ligand>
        <name>Mg(2+)</name>
        <dbReference type="ChEBI" id="CHEBI:18420"/>
    </ligand>
</feature>
<evidence type="ECO:0000256" key="3">
    <source>
        <dbReference type="ARBA" id="ARBA00022723"/>
    </source>
</evidence>
<dbReference type="EMBL" id="CP046244">
    <property type="protein sequence ID" value="QGP91648.1"/>
    <property type="molecule type" value="Genomic_DNA"/>
</dbReference>
<dbReference type="GO" id="GO:0004519">
    <property type="term" value="F:endonuclease activity"/>
    <property type="evidence" value="ECO:0007669"/>
    <property type="project" value="UniProtKB-KW"/>
</dbReference>
<keyword evidence="1 5" id="KW-1277">Toxin-antitoxin system</keyword>
<dbReference type="GO" id="GO:0016787">
    <property type="term" value="F:hydrolase activity"/>
    <property type="evidence" value="ECO:0007669"/>
    <property type="project" value="UniProtKB-KW"/>
</dbReference>
<dbReference type="PANTHER" id="PTHR39677">
    <property type="entry name" value="RIBONUCLEASE VAPC6"/>
    <property type="match status" value="1"/>
</dbReference>
<evidence type="ECO:0000256" key="2">
    <source>
        <dbReference type="ARBA" id="ARBA00022722"/>
    </source>
</evidence>
<dbReference type="OrthoDB" id="1806785at2"/>
<keyword evidence="8" id="KW-1185">Reference proteome</keyword>
<dbReference type="CDD" id="cd18689">
    <property type="entry name" value="PIN_VapC-like"/>
    <property type="match status" value="1"/>
</dbReference>
<sequence length="139" mass="15234">MKKYVFDSYALLVYLQNEQGADLVEAMIEEAQNETAQILISAVNLGEVAYIIERAAGTKKLNEAMALLETLPIEVVNVNKEFALKAAKYKAKNPIAYADCFTLALGVQTGSQIVTGDPEFHKAADQASIIWLPEKIKAN</sequence>
<feature type="domain" description="PIN" evidence="6">
    <location>
        <begin position="4"/>
        <end position="124"/>
    </location>
</feature>
<keyword evidence="5" id="KW-0800">Toxin</keyword>
<evidence type="ECO:0000256" key="4">
    <source>
        <dbReference type="ARBA" id="ARBA00022801"/>
    </source>
</evidence>
<keyword evidence="4 5" id="KW-0378">Hydrolase</keyword>
<keyword evidence="3 5" id="KW-0479">Metal-binding</keyword>
<dbReference type="Proteomes" id="UP000425916">
    <property type="component" value="Chromosome"/>
</dbReference>
<name>A0A6I5ZPF1_9FIRM</name>
<dbReference type="EC" id="3.1.-.-" evidence="5"/>
<dbReference type="InterPro" id="IPR022907">
    <property type="entry name" value="VapC_family"/>
</dbReference>
<proteinExistence type="inferred from homology"/>
<dbReference type="Gene3D" id="3.40.50.1010">
    <property type="entry name" value="5'-nuclease"/>
    <property type="match status" value="1"/>
</dbReference>
<dbReference type="GO" id="GO:0004540">
    <property type="term" value="F:RNA nuclease activity"/>
    <property type="evidence" value="ECO:0007669"/>
    <property type="project" value="InterPro"/>
</dbReference>
<dbReference type="RefSeq" id="WP_156272258.1">
    <property type="nucleotide sequence ID" value="NZ_CP046244.1"/>
</dbReference>
<keyword evidence="7" id="KW-0255">Endonuclease</keyword>
<evidence type="ECO:0000259" key="6">
    <source>
        <dbReference type="Pfam" id="PF01850"/>
    </source>
</evidence>
<dbReference type="GO" id="GO:0000287">
    <property type="term" value="F:magnesium ion binding"/>
    <property type="evidence" value="ECO:0007669"/>
    <property type="project" value="UniProtKB-UniRule"/>
</dbReference>
<evidence type="ECO:0000256" key="1">
    <source>
        <dbReference type="ARBA" id="ARBA00022649"/>
    </source>
</evidence>
<organism evidence="7 8">
    <name type="scientific">Neomoorella glycerini</name>
    <dbReference type="NCBI Taxonomy" id="55779"/>
    <lineage>
        <taxon>Bacteria</taxon>
        <taxon>Bacillati</taxon>
        <taxon>Bacillota</taxon>
        <taxon>Clostridia</taxon>
        <taxon>Neomoorellales</taxon>
        <taxon>Neomoorellaceae</taxon>
        <taxon>Neomoorella</taxon>
    </lineage>
</organism>
<keyword evidence="2 5" id="KW-0540">Nuclease</keyword>
<protein>
    <recommendedName>
        <fullName evidence="5">Ribonuclease VapC</fullName>
        <shortName evidence="5">RNase VapC</shortName>
        <ecNumber evidence="5">3.1.-.-</ecNumber>
    </recommendedName>
    <alternativeName>
        <fullName evidence="5">Toxin VapC</fullName>
    </alternativeName>
</protein>
<evidence type="ECO:0000313" key="7">
    <source>
        <dbReference type="EMBL" id="QGP91648.1"/>
    </source>
</evidence>
<dbReference type="AlphaFoldDB" id="A0A6I5ZPF1"/>
<dbReference type="GO" id="GO:0090729">
    <property type="term" value="F:toxin activity"/>
    <property type="evidence" value="ECO:0007669"/>
    <property type="project" value="UniProtKB-KW"/>
</dbReference>
<dbReference type="PANTHER" id="PTHR39677:SF4">
    <property type="entry name" value="RIBONUCLEASE VAPC6"/>
    <property type="match status" value="1"/>
</dbReference>
<comment type="function">
    <text evidence="5">Toxic component of a toxin-antitoxin (TA) system. An RNase.</text>
</comment>
<evidence type="ECO:0000256" key="5">
    <source>
        <dbReference type="HAMAP-Rule" id="MF_00265"/>
    </source>
</evidence>
<dbReference type="InterPro" id="IPR029060">
    <property type="entry name" value="PIN-like_dom_sf"/>
</dbReference>
<keyword evidence="5" id="KW-0460">Magnesium</keyword>
<comment type="cofactor">
    <cofactor evidence="5">
        <name>Mg(2+)</name>
        <dbReference type="ChEBI" id="CHEBI:18420"/>
    </cofactor>
</comment>
<dbReference type="SUPFAM" id="SSF88723">
    <property type="entry name" value="PIN domain-like"/>
    <property type="match status" value="1"/>
</dbReference>